<reference evidence="18" key="1">
    <citation type="journal article" date="2020" name="bioRxiv">
        <title>Chromosome-level reference genome of the European wasp spider Argiope bruennichi: a resource for studies on range expansion and evolutionary adaptation.</title>
        <authorList>
            <person name="Sheffer M.M."/>
            <person name="Hoppe A."/>
            <person name="Krehenwinkel H."/>
            <person name="Uhl G."/>
            <person name="Kuss A.W."/>
            <person name="Jensen L."/>
            <person name="Jensen C."/>
            <person name="Gillespie R.G."/>
            <person name="Hoff K.J."/>
            <person name="Prost S."/>
        </authorList>
    </citation>
    <scope>NUCLEOTIDE SEQUENCE</scope>
</reference>
<dbReference type="GO" id="GO:0003964">
    <property type="term" value="F:RNA-directed DNA polymerase activity"/>
    <property type="evidence" value="ECO:0007669"/>
    <property type="project" value="UniProtKB-KW"/>
</dbReference>
<dbReference type="PROSITE" id="PS50158">
    <property type="entry name" value="ZF_CCHC"/>
    <property type="match status" value="1"/>
</dbReference>
<dbReference type="Gene3D" id="2.40.70.10">
    <property type="entry name" value="Acid Proteases"/>
    <property type="match status" value="1"/>
</dbReference>
<dbReference type="GO" id="GO:0008270">
    <property type="term" value="F:zinc ion binding"/>
    <property type="evidence" value="ECO:0007669"/>
    <property type="project" value="UniProtKB-KW"/>
</dbReference>
<evidence type="ECO:0000256" key="11">
    <source>
        <dbReference type="ARBA" id="ARBA00023157"/>
    </source>
</evidence>
<protein>
    <recommendedName>
        <fullName evidence="15">Protein Wnt</fullName>
    </recommendedName>
</protein>
<keyword evidence="12" id="KW-0325">Glycoprotein</keyword>
<evidence type="ECO:0000256" key="12">
    <source>
        <dbReference type="ARBA" id="ARBA00023180"/>
    </source>
</evidence>
<dbReference type="GO" id="GO:0046330">
    <property type="term" value="P:positive regulation of JNK cascade"/>
    <property type="evidence" value="ECO:0007669"/>
    <property type="project" value="TreeGrafter"/>
</dbReference>
<organism evidence="18 19">
    <name type="scientific">Argiope bruennichi</name>
    <name type="common">Wasp spider</name>
    <name type="synonym">Aranea bruennichi</name>
    <dbReference type="NCBI Taxonomy" id="94029"/>
    <lineage>
        <taxon>Eukaryota</taxon>
        <taxon>Metazoa</taxon>
        <taxon>Ecdysozoa</taxon>
        <taxon>Arthropoda</taxon>
        <taxon>Chelicerata</taxon>
        <taxon>Arachnida</taxon>
        <taxon>Araneae</taxon>
        <taxon>Araneomorphae</taxon>
        <taxon>Entelegynae</taxon>
        <taxon>Araneoidea</taxon>
        <taxon>Araneidae</taxon>
        <taxon>Argiope</taxon>
    </lineage>
</organism>
<evidence type="ECO:0000259" key="17">
    <source>
        <dbReference type="PROSITE" id="PS50994"/>
    </source>
</evidence>
<dbReference type="GO" id="GO:0030182">
    <property type="term" value="P:neuron differentiation"/>
    <property type="evidence" value="ECO:0007669"/>
    <property type="project" value="TreeGrafter"/>
</dbReference>
<evidence type="ECO:0000256" key="7">
    <source>
        <dbReference type="ARBA" id="ARBA00022695"/>
    </source>
</evidence>
<dbReference type="GO" id="GO:0042575">
    <property type="term" value="C:DNA polymerase complex"/>
    <property type="evidence" value="ECO:0007669"/>
    <property type="project" value="UniProtKB-ARBA"/>
</dbReference>
<comment type="function">
    <text evidence="15">Ligand for members of the frizzled family of seven transmembrane receptors.</text>
</comment>
<keyword evidence="14" id="KW-0863">Zinc-finger</keyword>
<name>A0A8T0FRI2_ARGBR</name>
<keyword evidence="14" id="KW-0479">Metal-binding</keyword>
<keyword evidence="3 15" id="KW-0217">Developmental protein</keyword>
<dbReference type="SMART" id="SM00097">
    <property type="entry name" value="WNT1"/>
    <property type="match status" value="1"/>
</dbReference>
<evidence type="ECO:0000256" key="3">
    <source>
        <dbReference type="ARBA" id="ARBA00022473"/>
    </source>
</evidence>
<dbReference type="InterPro" id="IPR018161">
    <property type="entry name" value="Wnt_CS"/>
</dbReference>
<dbReference type="InterPro" id="IPR001878">
    <property type="entry name" value="Znf_CCHC"/>
</dbReference>
<comment type="subcellular location">
    <subcellularLocation>
        <location evidence="1 15">Secreted</location>
        <location evidence="1 15">Extracellular space</location>
        <location evidence="1 15">Extracellular matrix</location>
    </subcellularLocation>
</comment>
<keyword evidence="13" id="KW-0449">Lipoprotein</keyword>
<dbReference type="InterPro" id="IPR036397">
    <property type="entry name" value="RNaseH_sf"/>
</dbReference>
<keyword evidence="5" id="KW-0272">Extracellular matrix</keyword>
<dbReference type="GO" id="GO:0000902">
    <property type="term" value="P:cell morphogenesis"/>
    <property type="evidence" value="ECO:0007669"/>
    <property type="project" value="UniProtKB-ARBA"/>
</dbReference>
<keyword evidence="10" id="KW-0695">RNA-directed DNA polymerase</keyword>
<dbReference type="GO" id="GO:0004519">
    <property type="term" value="F:endonuclease activity"/>
    <property type="evidence" value="ECO:0007669"/>
    <property type="project" value="UniProtKB-KW"/>
</dbReference>
<keyword evidence="8" id="KW-0540">Nuclease</keyword>
<dbReference type="EMBL" id="JABXBU010000003">
    <property type="protein sequence ID" value="KAF8792100.1"/>
    <property type="molecule type" value="Genomic_DNA"/>
</dbReference>
<evidence type="ECO:0000256" key="14">
    <source>
        <dbReference type="PROSITE-ProRule" id="PRU00047"/>
    </source>
</evidence>
<dbReference type="Pfam" id="PF00110">
    <property type="entry name" value="wnt"/>
    <property type="match status" value="1"/>
</dbReference>
<keyword evidence="10" id="KW-0808">Transferase</keyword>
<keyword evidence="6 15" id="KW-0879">Wnt signaling pathway</keyword>
<evidence type="ECO:0000256" key="1">
    <source>
        <dbReference type="ARBA" id="ARBA00004498"/>
    </source>
</evidence>
<dbReference type="GO" id="GO:0005109">
    <property type="term" value="F:frizzled binding"/>
    <property type="evidence" value="ECO:0007669"/>
    <property type="project" value="TreeGrafter"/>
</dbReference>
<dbReference type="GO" id="GO:0015074">
    <property type="term" value="P:DNA integration"/>
    <property type="evidence" value="ECO:0007669"/>
    <property type="project" value="InterPro"/>
</dbReference>
<keyword evidence="8" id="KW-0378">Hydrolase</keyword>
<dbReference type="FunFam" id="3.30.2460.20:FF:000001">
    <property type="entry name" value="Wnt homolog"/>
    <property type="match status" value="1"/>
</dbReference>
<dbReference type="Pfam" id="PF13650">
    <property type="entry name" value="Asp_protease_2"/>
    <property type="match status" value="1"/>
</dbReference>
<evidence type="ECO:0000256" key="6">
    <source>
        <dbReference type="ARBA" id="ARBA00022687"/>
    </source>
</evidence>
<evidence type="ECO:0000259" key="16">
    <source>
        <dbReference type="PROSITE" id="PS50158"/>
    </source>
</evidence>
<dbReference type="GO" id="GO:0007517">
    <property type="term" value="P:muscle organ development"/>
    <property type="evidence" value="ECO:0007669"/>
    <property type="project" value="UniProtKB-ARBA"/>
</dbReference>
<keyword evidence="7" id="KW-0548">Nucleotidyltransferase</keyword>
<evidence type="ECO:0000256" key="10">
    <source>
        <dbReference type="ARBA" id="ARBA00022918"/>
    </source>
</evidence>
<dbReference type="Pfam" id="PF17919">
    <property type="entry name" value="RT_RNaseH_2"/>
    <property type="match status" value="1"/>
</dbReference>
<evidence type="ECO:0000256" key="4">
    <source>
        <dbReference type="ARBA" id="ARBA00022525"/>
    </source>
</evidence>
<dbReference type="CDD" id="cd00303">
    <property type="entry name" value="retropepsin_like"/>
    <property type="match status" value="1"/>
</dbReference>
<dbReference type="PANTHER" id="PTHR12027:SF112">
    <property type="entry name" value="PROTEIN WNT-2"/>
    <property type="match status" value="1"/>
</dbReference>
<dbReference type="Gene3D" id="3.30.2460.20">
    <property type="match status" value="1"/>
</dbReference>
<dbReference type="GO" id="GO:0003676">
    <property type="term" value="F:nucleic acid binding"/>
    <property type="evidence" value="ECO:0007669"/>
    <property type="project" value="InterPro"/>
</dbReference>
<dbReference type="InterPro" id="IPR001584">
    <property type="entry name" value="Integrase_cat-core"/>
</dbReference>
<feature type="domain" description="Integrase catalytic" evidence="17">
    <location>
        <begin position="456"/>
        <end position="577"/>
    </location>
</feature>
<sequence length="1062" mass="119993">MDAGAFHRDIVKASQFVASLRGSAAQVLQGIPSEKLTELMRIEKALESRFGDRHLTQFYRTELKTRRQKAGENFQVLAADVERLMSLAYAECPLDVWESLAAQYFIDDIRDEGKQLATSLIDKKDLNSALTYSMKYEAAKTASRNPRHIRLIEIQNDTGGKSDDKFESLCNMLEKLLNSRDGEKNIPHRNPNVTCWRCNKKGYFQRECSVVVSKTGKLTYGRLAGRRLPFLNEASEEGLRVFALSGNKNGLYLEGLICGIQCMMLVDKGANVTLLRTDLAQKLKEQFYYTAPNISLKTATGENAKIHGKLDASIELGSRKFHHKICIADITNPYILEECDKSFNSLKQALTTSPVLTYPRTDKDFILDTDASNEGIGAVLSQKIGNEERVIAYFSKSLGKPERNYCVTRKELLAIVKSIEHFHHYLYGRKFLLRTDHASLRWLLNFKEPEGQIARWIQRLQESEASTIAGELARNWISCYGVPVILHSDQGKNFNSALFTELCNLLGIEKTRTTALHPESNGKVERLNRTILNNLSLFVSKNQTGRDVHLPLFLLAYRSAEHEATRLTPAEILFGRTLRLPCDIIFGRSSETHSSQNEYIKNLEARLESIHAFARERIKLTSEQLKTRYDSRATDHQFKESGWSRRVARAPLRLPEVVLSLSALSTSWSFIIGSDILRSGRRATANREDAATSAMTMHRRSLTTGLLSHLYSVLLLFLILNATDHLRVMTTAAAFTASIICSKIPGLTPAQQKMCQDRPDLIVAIGDGARMGIAECQKQFRYKRWNCTAIGSSYVFGHVVVIGSREASYTYAVTSAGVTYAITQSCSRGSLWQCGCDTSRDGLVDPKGGWKWGGCSADVRHGMKMSRQFMDAREIEGDERSLMNLHNNRAGRKAVLNTVQTECKCHGVSGSCTMKTCWNTLPPFGKTGDYLMRRYHEAKRVFARWGTNTKYTLAQLRRNRPLYLRTRNTKRPHRKPRPRDLVYLDKSPNYCEADPLKGSPGTAGRHCNRTSKGTDGCDLMCCGRGYNTHQYERTAQCNCKFHWCCYVDCQLCTERTEIYSCK</sequence>
<keyword evidence="9" id="KW-0255">Endonuclease</keyword>
<evidence type="ECO:0000313" key="18">
    <source>
        <dbReference type="EMBL" id="KAF8792100.1"/>
    </source>
</evidence>
<comment type="similarity">
    <text evidence="2 15">Belongs to the Wnt family.</text>
</comment>
<dbReference type="PROSITE" id="PS50994">
    <property type="entry name" value="INTEGRASE"/>
    <property type="match status" value="1"/>
</dbReference>
<keyword evidence="4" id="KW-0964">Secreted</keyword>
<dbReference type="InterPro" id="IPR043502">
    <property type="entry name" value="DNA/RNA_pol_sf"/>
</dbReference>
<feature type="domain" description="CCHC-type" evidence="16">
    <location>
        <begin position="195"/>
        <end position="208"/>
    </location>
</feature>
<keyword evidence="14" id="KW-0862">Zinc</keyword>
<dbReference type="GO" id="GO:0005615">
    <property type="term" value="C:extracellular space"/>
    <property type="evidence" value="ECO:0007669"/>
    <property type="project" value="TreeGrafter"/>
</dbReference>
<dbReference type="Proteomes" id="UP000807504">
    <property type="component" value="Unassembled WGS sequence"/>
</dbReference>
<dbReference type="PRINTS" id="PR01349">
    <property type="entry name" value="WNTPROTEIN"/>
</dbReference>
<evidence type="ECO:0000256" key="13">
    <source>
        <dbReference type="ARBA" id="ARBA00023288"/>
    </source>
</evidence>
<evidence type="ECO:0000256" key="2">
    <source>
        <dbReference type="ARBA" id="ARBA00005683"/>
    </source>
</evidence>
<dbReference type="InterPro" id="IPR043158">
    <property type="entry name" value="Wnt_C"/>
</dbReference>
<dbReference type="InterPro" id="IPR041577">
    <property type="entry name" value="RT_RNaseH_2"/>
</dbReference>
<evidence type="ECO:0000256" key="15">
    <source>
        <dbReference type="RuleBase" id="RU003500"/>
    </source>
</evidence>
<dbReference type="PROSITE" id="PS00246">
    <property type="entry name" value="WNT1"/>
    <property type="match status" value="1"/>
</dbReference>
<dbReference type="FunFam" id="3.10.20.370:FF:000001">
    <property type="entry name" value="Retrovirus-related Pol polyprotein from transposon 17.6-like protein"/>
    <property type="match status" value="1"/>
</dbReference>
<evidence type="ECO:0000256" key="9">
    <source>
        <dbReference type="ARBA" id="ARBA00022759"/>
    </source>
</evidence>
<evidence type="ECO:0000256" key="8">
    <source>
        <dbReference type="ARBA" id="ARBA00022722"/>
    </source>
</evidence>
<reference evidence="18" key="2">
    <citation type="submission" date="2020-06" db="EMBL/GenBank/DDBJ databases">
        <authorList>
            <person name="Sheffer M."/>
        </authorList>
    </citation>
    <scope>NUCLEOTIDE SEQUENCE</scope>
</reference>
<dbReference type="GO" id="GO:0060070">
    <property type="term" value="P:canonical Wnt signaling pathway"/>
    <property type="evidence" value="ECO:0007669"/>
    <property type="project" value="TreeGrafter"/>
</dbReference>
<proteinExistence type="inferred from homology"/>
<dbReference type="GO" id="GO:0005125">
    <property type="term" value="F:cytokine activity"/>
    <property type="evidence" value="ECO:0007669"/>
    <property type="project" value="TreeGrafter"/>
</dbReference>
<dbReference type="CDD" id="cd19339">
    <property type="entry name" value="Wnt_Wnt7"/>
    <property type="match status" value="1"/>
</dbReference>
<accession>A0A8T0FRI2</accession>
<gene>
    <name evidence="18" type="ORF">HNY73_003746</name>
</gene>
<dbReference type="Gene3D" id="3.10.20.370">
    <property type="match status" value="1"/>
</dbReference>
<dbReference type="SUPFAM" id="SSF53098">
    <property type="entry name" value="Ribonuclease H-like"/>
    <property type="match status" value="1"/>
</dbReference>
<dbReference type="PANTHER" id="PTHR12027">
    <property type="entry name" value="WNT RELATED"/>
    <property type="match status" value="1"/>
</dbReference>
<dbReference type="InterPro" id="IPR005817">
    <property type="entry name" value="Wnt"/>
</dbReference>
<comment type="caution">
    <text evidence="18">The sequence shown here is derived from an EMBL/GenBank/DDBJ whole genome shotgun (WGS) entry which is preliminary data.</text>
</comment>
<dbReference type="Gene3D" id="3.30.420.10">
    <property type="entry name" value="Ribonuclease H-like superfamily/Ribonuclease H"/>
    <property type="match status" value="1"/>
</dbReference>
<dbReference type="InterPro" id="IPR012337">
    <property type="entry name" value="RNaseH-like_sf"/>
</dbReference>
<keyword evidence="11" id="KW-1015">Disulfide bond</keyword>
<dbReference type="AlphaFoldDB" id="A0A8T0FRI2"/>
<evidence type="ECO:0000256" key="5">
    <source>
        <dbReference type="ARBA" id="ARBA00022530"/>
    </source>
</evidence>
<evidence type="ECO:0000313" key="19">
    <source>
        <dbReference type="Proteomes" id="UP000807504"/>
    </source>
</evidence>
<dbReference type="SUPFAM" id="SSF56672">
    <property type="entry name" value="DNA/RNA polymerases"/>
    <property type="match status" value="1"/>
</dbReference>
<dbReference type="GO" id="GO:0045165">
    <property type="term" value="P:cell fate commitment"/>
    <property type="evidence" value="ECO:0007669"/>
    <property type="project" value="TreeGrafter"/>
</dbReference>
<dbReference type="CDD" id="cd09274">
    <property type="entry name" value="RNase_HI_RT_Ty3"/>
    <property type="match status" value="1"/>
</dbReference>
<keyword evidence="19" id="KW-1185">Reference proteome</keyword>
<dbReference type="InterPro" id="IPR021109">
    <property type="entry name" value="Peptidase_aspartic_dom_sf"/>
</dbReference>